<dbReference type="InterPro" id="IPR019405">
    <property type="entry name" value="Lactonase_7-beta_prop"/>
</dbReference>
<evidence type="ECO:0000313" key="2">
    <source>
        <dbReference type="EMBL" id="CAI8031151.1"/>
    </source>
</evidence>
<dbReference type="InterPro" id="IPR011048">
    <property type="entry name" value="Haem_d1_sf"/>
</dbReference>
<organism evidence="2 3">
    <name type="scientific">Geodia barretti</name>
    <name type="common">Barrett's horny sponge</name>
    <dbReference type="NCBI Taxonomy" id="519541"/>
    <lineage>
        <taxon>Eukaryota</taxon>
        <taxon>Metazoa</taxon>
        <taxon>Porifera</taxon>
        <taxon>Demospongiae</taxon>
        <taxon>Heteroscleromorpha</taxon>
        <taxon>Tetractinellida</taxon>
        <taxon>Astrophorina</taxon>
        <taxon>Geodiidae</taxon>
        <taxon>Geodia</taxon>
    </lineage>
</organism>
<evidence type="ECO:0000256" key="1">
    <source>
        <dbReference type="ARBA" id="ARBA00005564"/>
    </source>
</evidence>
<dbReference type="PANTHER" id="PTHR30344:SF1">
    <property type="entry name" value="6-PHOSPHOGLUCONOLACTONASE"/>
    <property type="match status" value="1"/>
</dbReference>
<dbReference type="InterPro" id="IPR015943">
    <property type="entry name" value="WD40/YVTN_repeat-like_dom_sf"/>
</dbReference>
<evidence type="ECO:0000313" key="3">
    <source>
        <dbReference type="Proteomes" id="UP001174909"/>
    </source>
</evidence>
<dbReference type="Gene3D" id="2.130.10.10">
    <property type="entry name" value="YVTN repeat-like/Quinoprotein amine dehydrogenase"/>
    <property type="match status" value="1"/>
</dbReference>
<proteinExistence type="inferred from homology"/>
<accession>A0AA35WW94</accession>
<sequence>MANCSSRKYYVTTYVYISLQREDRISLYELDPDSGELTRRTEFPLPGMPAPMAVDPQRRYLFVGRRQPGDFGLTSYAISHETGRLRELGGVPLEGDPVHISVDRTGKYLLSAHYYQARVGVHGFGEDGALDATPIEWRETGIGAHYVQTDPSNRYAYVPHIAEGAHTGVNAIFQFRFDQLTGKLSACDPDRVIPDAPEGPRHFCFHPNLDVLYSSNEQGCSVTAYRFDRSSGTLSPFQTVPTLPDGYSERNSCSQIQITPSGSFLYAPNRGHNSIAGFAVDASDGTLTPLGQTPTEDTPRAFSLDPTGNYLYASGLESARLASYRVNVDTGALEPLEIYPIGQGPMWVLMVDV</sequence>
<gene>
    <name evidence="2" type="ORF">GBAR_LOCUS17670</name>
</gene>
<dbReference type="Proteomes" id="UP001174909">
    <property type="component" value="Unassembled WGS sequence"/>
</dbReference>
<keyword evidence="3" id="KW-1185">Reference proteome</keyword>
<dbReference type="EMBL" id="CASHTH010002521">
    <property type="protein sequence ID" value="CAI8031151.1"/>
    <property type="molecule type" value="Genomic_DNA"/>
</dbReference>
<comment type="similarity">
    <text evidence="1">Belongs to the cycloisomerase 2 family.</text>
</comment>
<dbReference type="GO" id="GO:0017057">
    <property type="term" value="F:6-phosphogluconolactonase activity"/>
    <property type="evidence" value="ECO:0007669"/>
    <property type="project" value="TreeGrafter"/>
</dbReference>
<dbReference type="SUPFAM" id="SSF51004">
    <property type="entry name" value="C-terminal (heme d1) domain of cytochrome cd1-nitrite reductase"/>
    <property type="match status" value="1"/>
</dbReference>
<dbReference type="AlphaFoldDB" id="A0AA35WW94"/>
<comment type="caution">
    <text evidence="2">The sequence shown here is derived from an EMBL/GenBank/DDBJ whole genome shotgun (WGS) entry which is preliminary data.</text>
</comment>
<reference evidence="2" key="1">
    <citation type="submission" date="2023-03" db="EMBL/GenBank/DDBJ databases">
        <authorList>
            <person name="Steffen K."/>
            <person name="Cardenas P."/>
        </authorList>
    </citation>
    <scope>NUCLEOTIDE SEQUENCE</scope>
</reference>
<dbReference type="PANTHER" id="PTHR30344">
    <property type="entry name" value="6-PHOSPHOGLUCONOLACTONASE-RELATED"/>
    <property type="match status" value="1"/>
</dbReference>
<name>A0AA35WW94_GEOBA</name>
<dbReference type="GO" id="GO:0005829">
    <property type="term" value="C:cytosol"/>
    <property type="evidence" value="ECO:0007669"/>
    <property type="project" value="TreeGrafter"/>
</dbReference>
<dbReference type="Pfam" id="PF10282">
    <property type="entry name" value="Lactonase"/>
    <property type="match status" value="1"/>
</dbReference>
<dbReference type="InterPro" id="IPR050282">
    <property type="entry name" value="Cycloisomerase_2"/>
</dbReference>
<protein>
    <submittedName>
        <fullName evidence="2">6-phosphogluconolactonase</fullName>
    </submittedName>
</protein>